<feature type="region of interest" description="Disordered" evidence="1">
    <location>
        <begin position="236"/>
        <end position="298"/>
    </location>
</feature>
<dbReference type="Proteomes" id="UP001446871">
    <property type="component" value="Unassembled WGS sequence"/>
</dbReference>
<evidence type="ECO:0000313" key="2">
    <source>
        <dbReference type="EMBL" id="KAK8073068.1"/>
    </source>
</evidence>
<gene>
    <name evidence="2" type="ORF">PG996_006416</name>
</gene>
<accession>A0ABR1VTC4</accession>
<keyword evidence="3" id="KW-1185">Reference proteome</keyword>
<comment type="caution">
    <text evidence="2">The sequence shown here is derived from an EMBL/GenBank/DDBJ whole genome shotgun (WGS) entry which is preliminary data.</text>
</comment>
<evidence type="ECO:0008006" key="4">
    <source>
        <dbReference type="Google" id="ProtNLM"/>
    </source>
</evidence>
<name>A0ABR1VTC4_9PEZI</name>
<reference evidence="2 3" key="1">
    <citation type="submission" date="2023-01" db="EMBL/GenBank/DDBJ databases">
        <title>Analysis of 21 Apiospora genomes using comparative genomics revels a genus with tremendous synthesis potential of carbohydrate active enzymes and secondary metabolites.</title>
        <authorList>
            <person name="Sorensen T."/>
        </authorList>
    </citation>
    <scope>NUCLEOTIDE SEQUENCE [LARGE SCALE GENOMIC DNA]</scope>
    <source>
        <strain evidence="2 3">CBS 83171</strain>
    </source>
</reference>
<sequence length="298" mass="32062">MDVVKQLGASPQLNKWASSTDSGLVLVRGSFNTRHALYKLFVGIGGQLYEAEIPCIMALKPSPSQTGPRSGSAHASAVDVLKHLTLQVLRTSTGVQTEKSVSLTCTQFQTETTAQGWLGLLEASIARVSRPIYVVIDLDVLDVSATTHEHVNWVKAVLRIMDHLRTRQPQAQVKVLLGGFGQGLASQLRELDDPCPLVSIPTRKAKHAQPIGPRGGRGSQVTTGSGDLLVCEEAYGPSSSATPLRRQQDTAEPGAQKHAEPQAHQEGHHRWNASGSAPSEPEVRPVELDLLSIDDQSD</sequence>
<feature type="region of interest" description="Disordered" evidence="1">
    <location>
        <begin position="203"/>
        <end position="224"/>
    </location>
</feature>
<proteinExistence type="predicted"/>
<feature type="compositionally biased region" description="Basic and acidic residues" evidence="1">
    <location>
        <begin position="255"/>
        <end position="269"/>
    </location>
</feature>
<protein>
    <recommendedName>
        <fullName evidence="4">Elongator complex protein 5</fullName>
    </recommendedName>
</protein>
<organism evidence="2 3">
    <name type="scientific">Apiospora saccharicola</name>
    <dbReference type="NCBI Taxonomy" id="335842"/>
    <lineage>
        <taxon>Eukaryota</taxon>
        <taxon>Fungi</taxon>
        <taxon>Dikarya</taxon>
        <taxon>Ascomycota</taxon>
        <taxon>Pezizomycotina</taxon>
        <taxon>Sordariomycetes</taxon>
        <taxon>Xylariomycetidae</taxon>
        <taxon>Amphisphaeriales</taxon>
        <taxon>Apiosporaceae</taxon>
        <taxon>Apiospora</taxon>
    </lineage>
</organism>
<dbReference type="EMBL" id="JAQQWM010000003">
    <property type="protein sequence ID" value="KAK8073068.1"/>
    <property type="molecule type" value="Genomic_DNA"/>
</dbReference>
<evidence type="ECO:0000256" key="1">
    <source>
        <dbReference type="SAM" id="MobiDB-lite"/>
    </source>
</evidence>
<evidence type="ECO:0000313" key="3">
    <source>
        <dbReference type="Proteomes" id="UP001446871"/>
    </source>
</evidence>